<dbReference type="PIRSF" id="PIRSF006324">
    <property type="entry name" value="LeuE"/>
    <property type="match status" value="1"/>
</dbReference>
<accession>A0A916XJV3</accession>
<dbReference type="PANTHER" id="PTHR30086:SF20">
    <property type="entry name" value="ARGININE EXPORTER PROTEIN ARGO-RELATED"/>
    <property type="match status" value="1"/>
</dbReference>
<evidence type="ECO:0000256" key="1">
    <source>
        <dbReference type="ARBA" id="ARBA00004651"/>
    </source>
</evidence>
<evidence type="ECO:0000256" key="3">
    <source>
        <dbReference type="ARBA" id="ARBA00022692"/>
    </source>
</evidence>
<evidence type="ECO:0000313" key="7">
    <source>
        <dbReference type="EMBL" id="GGC75740.1"/>
    </source>
</evidence>
<dbReference type="Proteomes" id="UP000637002">
    <property type="component" value="Unassembled WGS sequence"/>
</dbReference>
<comment type="caution">
    <text evidence="7">The sequence shown here is derived from an EMBL/GenBank/DDBJ whole genome shotgun (WGS) entry which is preliminary data.</text>
</comment>
<keyword evidence="8" id="KW-1185">Reference proteome</keyword>
<evidence type="ECO:0000313" key="8">
    <source>
        <dbReference type="Proteomes" id="UP000637002"/>
    </source>
</evidence>
<comment type="subcellular location">
    <subcellularLocation>
        <location evidence="1">Cell membrane</location>
        <topology evidence="1">Multi-pass membrane protein</topology>
    </subcellularLocation>
</comment>
<dbReference type="InterPro" id="IPR001123">
    <property type="entry name" value="LeuE-type"/>
</dbReference>
<organism evidence="7 8">
    <name type="scientific">Chelatococcus reniformis</name>
    <dbReference type="NCBI Taxonomy" id="1494448"/>
    <lineage>
        <taxon>Bacteria</taxon>
        <taxon>Pseudomonadati</taxon>
        <taxon>Pseudomonadota</taxon>
        <taxon>Alphaproteobacteria</taxon>
        <taxon>Hyphomicrobiales</taxon>
        <taxon>Chelatococcaceae</taxon>
        <taxon>Chelatococcus</taxon>
    </lineage>
</organism>
<keyword evidence="2" id="KW-1003">Cell membrane</keyword>
<dbReference type="Pfam" id="PF01810">
    <property type="entry name" value="LysE"/>
    <property type="match status" value="1"/>
</dbReference>
<dbReference type="RefSeq" id="WP_188610712.1">
    <property type="nucleotide sequence ID" value="NZ_BMGG01000006.1"/>
</dbReference>
<dbReference type="AlphaFoldDB" id="A0A916XJV3"/>
<reference evidence="7" key="2">
    <citation type="submission" date="2020-09" db="EMBL/GenBank/DDBJ databases">
        <authorList>
            <person name="Sun Q."/>
            <person name="Zhou Y."/>
        </authorList>
    </citation>
    <scope>NUCLEOTIDE SEQUENCE</scope>
    <source>
        <strain evidence="7">CGMCC 1.12919</strain>
    </source>
</reference>
<keyword evidence="4 6" id="KW-1133">Transmembrane helix</keyword>
<reference evidence="7" key="1">
    <citation type="journal article" date="2014" name="Int. J. Syst. Evol. Microbiol.">
        <title>Complete genome sequence of Corynebacterium casei LMG S-19264T (=DSM 44701T), isolated from a smear-ripened cheese.</title>
        <authorList>
            <consortium name="US DOE Joint Genome Institute (JGI-PGF)"/>
            <person name="Walter F."/>
            <person name="Albersmeier A."/>
            <person name="Kalinowski J."/>
            <person name="Ruckert C."/>
        </authorList>
    </citation>
    <scope>NUCLEOTIDE SEQUENCE</scope>
    <source>
        <strain evidence="7">CGMCC 1.12919</strain>
    </source>
</reference>
<evidence type="ECO:0000256" key="5">
    <source>
        <dbReference type="ARBA" id="ARBA00023136"/>
    </source>
</evidence>
<feature type="transmembrane region" description="Helical" evidence="6">
    <location>
        <begin position="181"/>
        <end position="199"/>
    </location>
</feature>
<keyword evidence="3 6" id="KW-0812">Transmembrane</keyword>
<dbReference type="EMBL" id="BMGG01000006">
    <property type="protein sequence ID" value="GGC75740.1"/>
    <property type="molecule type" value="Genomic_DNA"/>
</dbReference>
<name>A0A916XJV3_9HYPH</name>
<protein>
    <submittedName>
        <fullName evidence="7">Transporter</fullName>
    </submittedName>
</protein>
<evidence type="ECO:0000256" key="2">
    <source>
        <dbReference type="ARBA" id="ARBA00022475"/>
    </source>
</evidence>
<gene>
    <name evidence="7" type="ORF">GCM10010994_37710</name>
</gene>
<dbReference type="GO" id="GO:0015171">
    <property type="term" value="F:amino acid transmembrane transporter activity"/>
    <property type="evidence" value="ECO:0007669"/>
    <property type="project" value="TreeGrafter"/>
</dbReference>
<sequence>MNPELFFAFLLITMVLIITPGPIVTLVIATGATQGIRPALVTVAGTIVGNGLLVGAIAFGLAWLLKSSAILFEVIRWAGAAYLVWLGVQAWRNAGKVTELPAPPHHVHFWRGFVVALSNPKTLAFFTAFLPQFVDPALPSDYQLAVMCAVSVGMAAATDSGWAIASGLGRAWFLKGNRARMLARISGLTLIGGGVWLSLTRRPA</sequence>
<feature type="transmembrane region" description="Helical" evidence="6">
    <location>
        <begin position="142"/>
        <end position="169"/>
    </location>
</feature>
<proteinExistence type="predicted"/>
<keyword evidence="5 6" id="KW-0472">Membrane</keyword>
<evidence type="ECO:0000256" key="6">
    <source>
        <dbReference type="SAM" id="Phobius"/>
    </source>
</evidence>
<feature type="transmembrane region" description="Helical" evidence="6">
    <location>
        <begin position="69"/>
        <end position="88"/>
    </location>
</feature>
<dbReference type="PANTHER" id="PTHR30086">
    <property type="entry name" value="ARGININE EXPORTER PROTEIN ARGO"/>
    <property type="match status" value="1"/>
</dbReference>
<feature type="transmembrane region" description="Helical" evidence="6">
    <location>
        <begin position="40"/>
        <end position="63"/>
    </location>
</feature>
<feature type="transmembrane region" description="Helical" evidence="6">
    <location>
        <begin position="6"/>
        <end position="28"/>
    </location>
</feature>
<feature type="transmembrane region" description="Helical" evidence="6">
    <location>
        <begin position="109"/>
        <end position="130"/>
    </location>
</feature>
<dbReference type="GO" id="GO:0005886">
    <property type="term" value="C:plasma membrane"/>
    <property type="evidence" value="ECO:0007669"/>
    <property type="project" value="UniProtKB-SubCell"/>
</dbReference>
<evidence type="ECO:0000256" key="4">
    <source>
        <dbReference type="ARBA" id="ARBA00022989"/>
    </source>
</evidence>